<dbReference type="Gene3D" id="3.30.460.10">
    <property type="entry name" value="Beta Polymerase, domain 2"/>
    <property type="match status" value="1"/>
</dbReference>
<comment type="caution">
    <text evidence="3">The sequence shown here is derived from an EMBL/GenBank/DDBJ whole genome shotgun (WGS) entry which is preliminary data.</text>
</comment>
<evidence type="ECO:0000256" key="1">
    <source>
        <dbReference type="ARBA" id="ARBA00010574"/>
    </source>
</evidence>
<name>A0A2I0R205_9FLAO</name>
<keyword evidence="2" id="KW-0810">Translation regulation</keyword>
<dbReference type="Proteomes" id="UP000236654">
    <property type="component" value="Unassembled WGS sequence"/>
</dbReference>
<evidence type="ECO:0000313" key="4">
    <source>
        <dbReference type="Proteomes" id="UP000236654"/>
    </source>
</evidence>
<keyword evidence="4" id="KW-1185">Reference proteome</keyword>
<gene>
    <name evidence="2 3" type="primary">rsfS</name>
    <name evidence="3" type="ORF">CW751_09485</name>
</gene>
<dbReference type="GO" id="GO:0005737">
    <property type="term" value="C:cytoplasm"/>
    <property type="evidence" value="ECO:0007669"/>
    <property type="project" value="UniProtKB-SubCell"/>
</dbReference>
<protein>
    <recommendedName>
        <fullName evidence="2">Ribosomal silencing factor RsfS</fullName>
    </recommendedName>
</protein>
<comment type="subcellular location">
    <subcellularLocation>
        <location evidence="2">Cytoplasm</location>
    </subcellularLocation>
</comment>
<proteinExistence type="inferred from homology"/>
<comment type="function">
    <text evidence="2">Functions as a ribosomal silencing factor. Interacts with ribosomal protein uL14 (rplN), blocking formation of intersubunit bridge B8. Prevents association of the 30S and 50S ribosomal subunits and the formation of functional ribosomes, thus repressing translation.</text>
</comment>
<reference evidence="3 4" key="1">
    <citation type="submission" date="2017-12" db="EMBL/GenBank/DDBJ databases">
        <title>The draft genome sequence of Brumimicrobium saltpan LHR20.</title>
        <authorList>
            <person name="Do Z.-J."/>
            <person name="Luo H.-R."/>
        </authorList>
    </citation>
    <scope>NUCLEOTIDE SEQUENCE [LARGE SCALE GENOMIC DNA]</scope>
    <source>
        <strain evidence="3 4">LHR20</strain>
    </source>
</reference>
<keyword evidence="2" id="KW-0678">Repressor</keyword>
<dbReference type="PANTHER" id="PTHR21043">
    <property type="entry name" value="IOJAP SUPERFAMILY ORTHOLOG"/>
    <property type="match status" value="1"/>
</dbReference>
<dbReference type="GO" id="GO:0017148">
    <property type="term" value="P:negative regulation of translation"/>
    <property type="evidence" value="ECO:0007669"/>
    <property type="project" value="UniProtKB-UniRule"/>
</dbReference>
<evidence type="ECO:0000313" key="3">
    <source>
        <dbReference type="EMBL" id="PKR80595.1"/>
    </source>
</evidence>
<dbReference type="RefSeq" id="WP_101334765.1">
    <property type="nucleotide sequence ID" value="NZ_PJNI01000009.1"/>
</dbReference>
<dbReference type="GO" id="GO:0042256">
    <property type="term" value="P:cytosolic ribosome assembly"/>
    <property type="evidence" value="ECO:0007669"/>
    <property type="project" value="UniProtKB-UniRule"/>
</dbReference>
<sequence length="124" mass="14327">MINIVKEINSEKLCEVIVEGMRDNKAEDIVVIDLREVENAVTDFFVIGSGESSTQIDGIADSIVRSTRKHLKEKPWHQEGKNGSQWVLLDYVNVVAHIFHKDVRDYYELEDLWADGKKRQIENQ</sequence>
<dbReference type="AlphaFoldDB" id="A0A2I0R205"/>
<evidence type="ECO:0000256" key="2">
    <source>
        <dbReference type="HAMAP-Rule" id="MF_01477"/>
    </source>
</evidence>
<dbReference type="HAMAP" id="MF_01477">
    <property type="entry name" value="Iojap_RsfS"/>
    <property type="match status" value="1"/>
</dbReference>
<dbReference type="GO" id="GO:0043023">
    <property type="term" value="F:ribosomal large subunit binding"/>
    <property type="evidence" value="ECO:0007669"/>
    <property type="project" value="TreeGrafter"/>
</dbReference>
<comment type="subunit">
    <text evidence="2">Interacts with ribosomal protein uL14 (rplN).</text>
</comment>
<dbReference type="GO" id="GO:0090071">
    <property type="term" value="P:negative regulation of ribosome biogenesis"/>
    <property type="evidence" value="ECO:0007669"/>
    <property type="project" value="UniProtKB-UniRule"/>
</dbReference>
<dbReference type="PANTHER" id="PTHR21043:SF0">
    <property type="entry name" value="MITOCHONDRIAL ASSEMBLY OF RIBOSOMAL LARGE SUBUNIT PROTEIN 1"/>
    <property type="match status" value="1"/>
</dbReference>
<accession>A0A2I0R205</accession>
<dbReference type="InterPro" id="IPR004394">
    <property type="entry name" value="Iojap/RsfS/C7orf30"/>
</dbReference>
<dbReference type="InterPro" id="IPR043519">
    <property type="entry name" value="NT_sf"/>
</dbReference>
<dbReference type="OrthoDB" id="9793681at2"/>
<dbReference type="SUPFAM" id="SSF81301">
    <property type="entry name" value="Nucleotidyltransferase"/>
    <property type="match status" value="1"/>
</dbReference>
<dbReference type="EMBL" id="PJNI01000009">
    <property type="protein sequence ID" value="PKR80595.1"/>
    <property type="molecule type" value="Genomic_DNA"/>
</dbReference>
<organism evidence="3 4">
    <name type="scientific">Brumimicrobium salinarum</name>
    <dbReference type="NCBI Taxonomy" id="2058658"/>
    <lineage>
        <taxon>Bacteria</taxon>
        <taxon>Pseudomonadati</taxon>
        <taxon>Bacteroidota</taxon>
        <taxon>Flavobacteriia</taxon>
        <taxon>Flavobacteriales</taxon>
        <taxon>Crocinitomicaceae</taxon>
        <taxon>Brumimicrobium</taxon>
    </lineage>
</organism>
<dbReference type="Pfam" id="PF02410">
    <property type="entry name" value="RsfS"/>
    <property type="match status" value="1"/>
</dbReference>
<comment type="similarity">
    <text evidence="1 2">Belongs to the Iojap/RsfS family.</text>
</comment>
<keyword evidence="2" id="KW-0963">Cytoplasm</keyword>
<dbReference type="NCBIfam" id="TIGR00090">
    <property type="entry name" value="rsfS_iojap_ybeB"/>
    <property type="match status" value="1"/>
</dbReference>